<reference evidence="1 2" key="1">
    <citation type="journal article" date="2012" name="Nat. Biotechnol.">
        <title>Draft genome sequence of pigeonpea (Cajanus cajan), an orphan legume crop of resource-poor farmers.</title>
        <authorList>
            <person name="Varshney R.K."/>
            <person name="Chen W."/>
            <person name="Li Y."/>
            <person name="Bharti A.K."/>
            <person name="Saxena R.K."/>
            <person name="Schlueter J.A."/>
            <person name="Donoghue M.T."/>
            <person name="Azam S."/>
            <person name="Fan G."/>
            <person name="Whaley A.M."/>
            <person name="Farmer A.D."/>
            <person name="Sheridan J."/>
            <person name="Iwata A."/>
            <person name="Tuteja R."/>
            <person name="Penmetsa R.V."/>
            <person name="Wu W."/>
            <person name="Upadhyaya H.D."/>
            <person name="Yang S.P."/>
            <person name="Shah T."/>
            <person name="Saxena K.B."/>
            <person name="Michael T."/>
            <person name="McCombie W.R."/>
            <person name="Yang B."/>
            <person name="Zhang G."/>
            <person name="Yang H."/>
            <person name="Wang J."/>
            <person name="Spillane C."/>
            <person name="Cook D.R."/>
            <person name="May G.D."/>
            <person name="Xu X."/>
            <person name="Jackson S.A."/>
        </authorList>
    </citation>
    <scope>NUCLEOTIDE SEQUENCE [LARGE SCALE GENOMIC DNA]</scope>
    <source>
        <strain evidence="2">cv. Asha</strain>
    </source>
</reference>
<organism evidence="1 2">
    <name type="scientific">Cajanus cajan</name>
    <name type="common">Pigeon pea</name>
    <name type="synonym">Cajanus indicus</name>
    <dbReference type="NCBI Taxonomy" id="3821"/>
    <lineage>
        <taxon>Eukaryota</taxon>
        <taxon>Viridiplantae</taxon>
        <taxon>Streptophyta</taxon>
        <taxon>Embryophyta</taxon>
        <taxon>Tracheophyta</taxon>
        <taxon>Spermatophyta</taxon>
        <taxon>Magnoliopsida</taxon>
        <taxon>eudicotyledons</taxon>
        <taxon>Gunneridae</taxon>
        <taxon>Pentapetalae</taxon>
        <taxon>rosids</taxon>
        <taxon>fabids</taxon>
        <taxon>Fabales</taxon>
        <taxon>Fabaceae</taxon>
        <taxon>Papilionoideae</taxon>
        <taxon>50 kb inversion clade</taxon>
        <taxon>NPAAA clade</taxon>
        <taxon>indigoferoid/millettioid clade</taxon>
        <taxon>Phaseoleae</taxon>
        <taxon>Cajanus</taxon>
    </lineage>
</organism>
<proteinExistence type="predicted"/>
<evidence type="ECO:0000313" key="1">
    <source>
        <dbReference type="EMBL" id="KYP72435.1"/>
    </source>
</evidence>
<sequence length="66" mass="7901">MHNPYHLYMVVIHRIIRYLKGILRVFNSLVYNIFYFNETLSPVIKLVTIRLILTLALSKHWVTSAR</sequence>
<accession>A0A151TZI7</accession>
<dbReference type="Proteomes" id="UP000075243">
    <property type="component" value="Chromosome 2"/>
</dbReference>
<protein>
    <recommendedName>
        <fullName evidence="3">Retrovirus-related Pol polyprotein from transposon TNT 1-94</fullName>
    </recommendedName>
</protein>
<keyword evidence="2" id="KW-1185">Reference proteome</keyword>
<name>A0A151TZI7_CAJCA</name>
<dbReference type="EMBL" id="CM003604">
    <property type="protein sequence ID" value="KYP72435.1"/>
    <property type="molecule type" value="Genomic_DNA"/>
</dbReference>
<dbReference type="Gramene" id="C.cajan_04903.t">
    <property type="protein sequence ID" value="C.cajan_04903.t"/>
    <property type="gene ID" value="C.cajan_04903"/>
</dbReference>
<evidence type="ECO:0008006" key="3">
    <source>
        <dbReference type="Google" id="ProtNLM"/>
    </source>
</evidence>
<dbReference type="AlphaFoldDB" id="A0A151TZI7"/>
<evidence type="ECO:0000313" key="2">
    <source>
        <dbReference type="Proteomes" id="UP000075243"/>
    </source>
</evidence>
<gene>
    <name evidence="1" type="ORF">KK1_005024</name>
</gene>